<evidence type="ECO:0000313" key="2">
    <source>
        <dbReference type="EMBL" id="BAK82663.1"/>
    </source>
</evidence>
<gene>
    <name evidence="2" type="ordered locus">GLX_02510</name>
</gene>
<sequence>MRTAMSLPYAHISGQPPLSPPAPPVPQDYPPWVQESSFPSTHPPSRRHCTTMLPACRAQGTGHRAQGTGHRAQGTGHHSHWRGKLTMQQKPDPDMEKQPGPTQQHEDEGRDEALDESFPASDPPAQGRTTEPNKKPEK</sequence>
<reference evidence="3" key="1">
    <citation type="journal article" date="2011" name="J. Bacteriol.">
        <title>Complete genome sequence of NBRC 3288, a unique cellulose-nonproducing strain of Gluconacetobacter xylinus isolated from vinegar.</title>
        <authorList>
            <person name="Ogino H."/>
            <person name="Azuma Y."/>
            <person name="Hosoyama A."/>
            <person name="Nakazawa H."/>
            <person name="Matsutani M."/>
            <person name="Hasegawa A."/>
            <person name="Otsuyama K."/>
            <person name="Matsushita K."/>
            <person name="Fujita N."/>
            <person name="Shirai M."/>
        </authorList>
    </citation>
    <scope>NUCLEOTIDE SEQUENCE [LARGE SCALE GENOMIC DNA]</scope>
    <source>
        <strain evidence="3">NBRC 3288 / BCRC 11682 / LMG 1693</strain>
    </source>
</reference>
<name>G2I358_KOMMN</name>
<feature type="region of interest" description="Disordered" evidence="1">
    <location>
        <begin position="1"/>
        <end position="138"/>
    </location>
</feature>
<dbReference type="Proteomes" id="UP000009044">
    <property type="component" value="Chromosome"/>
</dbReference>
<dbReference type="PATRIC" id="fig|634177.7.peg.272"/>
<organism evidence="2 3">
    <name type="scientific">Komagataeibacter medellinensis (strain NBRC 3288 / BCRC 11682 / LMG 1693 / Kondo 51)</name>
    <name type="common">Gluconacetobacter medellinensis</name>
    <dbReference type="NCBI Taxonomy" id="634177"/>
    <lineage>
        <taxon>Bacteria</taxon>
        <taxon>Pseudomonadati</taxon>
        <taxon>Pseudomonadota</taxon>
        <taxon>Alphaproteobacteria</taxon>
        <taxon>Acetobacterales</taxon>
        <taxon>Acetobacteraceae</taxon>
        <taxon>Komagataeibacter</taxon>
    </lineage>
</organism>
<accession>G2I358</accession>
<proteinExistence type="predicted"/>
<feature type="compositionally biased region" description="Pro residues" evidence="1">
    <location>
        <begin position="17"/>
        <end position="29"/>
    </location>
</feature>
<evidence type="ECO:0000256" key="1">
    <source>
        <dbReference type="SAM" id="MobiDB-lite"/>
    </source>
</evidence>
<dbReference type="STRING" id="634177.GLX_02510"/>
<dbReference type="KEGG" id="gxy:GLX_02510"/>
<dbReference type="EMBL" id="AP012159">
    <property type="protein sequence ID" value="BAK82663.1"/>
    <property type="molecule type" value="Genomic_DNA"/>
</dbReference>
<dbReference type="AlphaFoldDB" id="G2I358"/>
<protein>
    <submittedName>
        <fullName evidence="2">Uncharacterized protein</fullName>
    </submittedName>
</protein>
<evidence type="ECO:0000313" key="3">
    <source>
        <dbReference type="Proteomes" id="UP000009044"/>
    </source>
</evidence>
<dbReference type="HOGENOM" id="CLU_2130174_0_0_5"/>